<organism evidence="1">
    <name type="scientific">uncultured organism MedDCM-OCT-S04-C375</name>
    <dbReference type="NCBI Taxonomy" id="743615"/>
    <lineage>
        <taxon>unclassified sequences</taxon>
        <taxon>environmental samples</taxon>
    </lineage>
</organism>
<dbReference type="AlphaFoldDB" id="D6PJZ5"/>
<evidence type="ECO:0000313" key="1">
    <source>
        <dbReference type="EMBL" id="ADD96046.1"/>
    </source>
</evidence>
<dbReference type="EMBL" id="GU943117">
    <property type="protein sequence ID" value="ADD96046.1"/>
    <property type="molecule type" value="Genomic_DNA"/>
</dbReference>
<proteinExistence type="predicted"/>
<accession>D6PJZ5</accession>
<name>D6PJZ5_9ZZZZ</name>
<protein>
    <submittedName>
        <fullName evidence="1">Uncharacterized protein</fullName>
    </submittedName>
</protein>
<sequence length="106" mass="12862">MNEIIISPNVTSFCYVDDNNNMIDITDKIPQRLLKFVKRSKWLFGDDIILDRALLEKHNEDIYEYLIEKAYEREDFLFKQTRFKTLAKEQLLIAFNKLFFTKFDNR</sequence>
<reference evidence="1" key="1">
    <citation type="journal article" date="2010" name="ISME J.">
        <title>Metagenome of the Mediterranean deep chlorophyll maximum studied by direct and fosmid library 454 pyrosequencing.</title>
        <authorList>
            <person name="Ghai R."/>
            <person name="Martin-Cuadrado A.B."/>
            <person name="Molto A.G."/>
            <person name="Heredia I.G."/>
            <person name="Cabrera R."/>
            <person name="Martin J."/>
            <person name="Verdu M."/>
            <person name="Deschamps P."/>
            <person name="Moreira D."/>
            <person name="Lopez-Garcia P."/>
            <person name="Mira A."/>
            <person name="Rodriguez-Valera F."/>
        </authorList>
    </citation>
    <scope>NUCLEOTIDE SEQUENCE</scope>
</reference>